<keyword evidence="3 4" id="KW-0862">Zinc</keyword>
<keyword evidence="5" id="KW-1133">Transmembrane helix</keyword>
<feature type="non-terminal residue" evidence="7">
    <location>
        <position position="122"/>
    </location>
</feature>
<keyword evidence="5" id="KW-0472">Membrane</keyword>
<dbReference type="InterPro" id="IPR036855">
    <property type="entry name" value="Znf_CCCH_sf"/>
</dbReference>
<reference evidence="7" key="1">
    <citation type="journal article" date="2019" name="Genome Biol. Evol.">
        <title>The Rhododendron genome and chromosomal organization provide insight into shared whole-genome duplications across the heath family (Ericaceae).</title>
        <authorList>
            <person name="Soza V.L."/>
            <person name="Lindsley D."/>
            <person name="Waalkes A."/>
            <person name="Ramage E."/>
            <person name="Patwardhan R.P."/>
            <person name="Burton J.N."/>
            <person name="Adey A."/>
            <person name="Kumar A."/>
            <person name="Qiu R."/>
            <person name="Shendure J."/>
            <person name="Hall B."/>
        </authorList>
    </citation>
    <scope>NUCLEOTIDE SEQUENCE</scope>
    <source>
        <strain evidence="7">RSF 1966-606</strain>
    </source>
</reference>
<dbReference type="Gene3D" id="4.10.1000.10">
    <property type="entry name" value="Zinc finger, CCCH-type"/>
    <property type="match status" value="1"/>
</dbReference>
<evidence type="ECO:0000256" key="1">
    <source>
        <dbReference type="ARBA" id="ARBA00022723"/>
    </source>
</evidence>
<name>A0A6A4KH54_9ERIC</name>
<feature type="non-terminal residue" evidence="7">
    <location>
        <position position="1"/>
    </location>
</feature>
<dbReference type="Pfam" id="PF00642">
    <property type="entry name" value="zf-CCCH"/>
    <property type="match status" value="1"/>
</dbReference>
<dbReference type="InterPro" id="IPR000571">
    <property type="entry name" value="Znf_CCCH"/>
</dbReference>
<feature type="zinc finger region" description="C3H1-type" evidence="4">
    <location>
        <begin position="5"/>
        <end position="33"/>
    </location>
</feature>
<proteinExistence type="predicted"/>
<comment type="caution">
    <text evidence="7">The sequence shown here is derived from an EMBL/GenBank/DDBJ whole genome shotgun (WGS) entry which is preliminary data.</text>
</comment>
<keyword evidence="5" id="KW-0812">Transmembrane</keyword>
<dbReference type="AlphaFoldDB" id="A0A6A4KH54"/>
<feature type="transmembrane region" description="Helical" evidence="5">
    <location>
        <begin position="63"/>
        <end position="87"/>
    </location>
</feature>
<dbReference type="SUPFAM" id="SSF90229">
    <property type="entry name" value="CCCH zinc finger"/>
    <property type="match status" value="1"/>
</dbReference>
<evidence type="ECO:0000256" key="3">
    <source>
        <dbReference type="ARBA" id="ARBA00022833"/>
    </source>
</evidence>
<feature type="domain" description="C3H1-type" evidence="6">
    <location>
        <begin position="5"/>
        <end position="33"/>
    </location>
</feature>
<evidence type="ECO:0000256" key="4">
    <source>
        <dbReference type="PROSITE-ProRule" id="PRU00723"/>
    </source>
</evidence>
<gene>
    <name evidence="7" type="ORF">C3L33_22457</name>
</gene>
<keyword evidence="1 4" id="KW-0479">Metal-binding</keyword>
<organism evidence="7">
    <name type="scientific">Rhododendron williamsianum</name>
    <dbReference type="NCBI Taxonomy" id="262921"/>
    <lineage>
        <taxon>Eukaryota</taxon>
        <taxon>Viridiplantae</taxon>
        <taxon>Streptophyta</taxon>
        <taxon>Embryophyta</taxon>
        <taxon>Tracheophyta</taxon>
        <taxon>Spermatophyta</taxon>
        <taxon>Magnoliopsida</taxon>
        <taxon>eudicotyledons</taxon>
        <taxon>Gunneridae</taxon>
        <taxon>Pentapetalae</taxon>
        <taxon>asterids</taxon>
        <taxon>Ericales</taxon>
        <taxon>Ericaceae</taxon>
        <taxon>Ericoideae</taxon>
        <taxon>Rhodoreae</taxon>
        <taxon>Rhododendron</taxon>
    </lineage>
</organism>
<evidence type="ECO:0000313" key="7">
    <source>
        <dbReference type="EMBL" id="KAE9445645.1"/>
    </source>
</evidence>
<evidence type="ECO:0000259" key="6">
    <source>
        <dbReference type="PROSITE" id="PS50103"/>
    </source>
</evidence>
<evidence type="ECO:0000256" key="5">
    <source>
        <dbReference type="SAM" id="Phobius"/>
    </source>
</evidence>
<sequence length="122" mass="14401">MHPESFGKGVCNRFLRTGSCQYGDSCKYYHPKQNFQSLNPQVIPGIFYNYGFVSPVTRYGDSYGFGCFPFGIMFLHLLPILFVWYQVVRLGIAWEFRWVTYLHHLSHHQRVDILLFHLLIGY</sequence>
<accession>A0A6A4KH54</accession>
<dbReference type="OrthoDB" id="2417221at2759"/>
<dbReference type="SMART" id="SM00356">
    <property type="entry name" value="ZnF_C3H1"/>
    <property type="match status" value="1"/>
</dbReference>
<evidence type="ECO:0000256" key="2">
    <source>
        <dbReference type="ARBA" id="ARBA00022771"/>
    </source>
</evidence>
<dbReference type="GO" id="GO:0008270">
    <property type="term" value="F:zinc ion binding"/>
    <property type="evidence" value="ECO:0007669"/>
    <property type="project" value="UniProtKB-KW"/>
</dbReference>
<keyword evidence="2 4" id="KW-0863">Zinc-finger</keyword>
<dbReference type="PROSITE" id="PS50103">
    <property type="entry name" value="ZF_C3H1"/>
    <property type="match status" value="1"/>
</dbReference>
<protein>
    <recommendedName>
        <fullName evidence="6">C3H1-type domain-containing protein</fullName>
    </recommendedName>
</protein>
<dbReference type="EMBL" id="QEFC01004042">
    <property type="protein sequence ID" value="KAE9445645.1"/>
    <property type="molecule type" value="Genomic_DNA"/>
</dbReference>